<sequence length="51" mass="5517">MNKVVKLSITGLLTVSFGTVSLSPMTFTAFAKTKAAKVVSSKKLAKTRYQH</sequence>
<dbReference type="EMBL" id="JBHTOD010000003">
    <property type="protein sequence ID" value="MFD1454969.1"/>
    <property type="molecule type" value="Genomic_DNA"/>
</dbReference>
<proteinExistence type="predicted"/>
<evidence type="ECO:0000313" key="2">
    <source>
        <dbReference type="Proteomes" id="UP001597189"/>
    </source>
</evidence>
<accession>A0ABW4D0C1</accession>
<name>A0ABW4D0C1_9LACO</name>
<dbReference type="RefSeq" id="WP_203644129.1">
    <property type="nucleotide sequence ID" value="NZ_BOLN01000003.1"/>
</dbReference>
<gene>
    <name evidence="1" type="ORF">ACFQ44_04610</name>
</gene>
<evidence type="ECO:0000313" key="1">
    <source>
        <dbReference type="EMBL" id="MFD1454969.1"/>
    </source>
</evidence>
<organism evidence="1 2">
    <name type="scientific">Levilactobacillus lanxiensis</name>
    <dbReference type="NCBI Taxonomy" id="2799568"/>
    <lineage>
        <taxon>Bacteria</taxon>
        <taxon>Bacillati</taxon>
        <taxon>Bacillota</taxon>
        <taxon>Bacilli</taxon>
        <taxon>Lactobacillales</taxon>
        <taxon>Lactobacillaceae</taxon>
        <taxon>Levilactobacillus</taxon>
    </lineage>
</organism>
<dbReference type="Proteomes" id="UP001597189">
    <property type="component" value="Unassembled WGS sequence"/>
</dbReference>
<comment type="caution">
    <text evidence="1">The sequence shown here is derived from an EMBL/GenBank/DDBJ whole genome shotgun (WGS) entry which is preliminary data.</text>
</comment>
<reference evidence="2" key="1">
    <citation type="journal article" date="2019" name="Int. J. Syst. Evol. Microbiol.">
        <title>The Global Catalogue of Microorganisms (GCM) 10K type strain sequencing project: providing services to taxonomists for standard genome sequencing and annotation.</title>
        <authorList>
            <consortium name="The Broad Institute Genomics Platform"/>
            <consortium name="The Broad Institute Genome Sequencing Center for Infectious Disease"/>
            <person name="Wu L."/>
            <person name="Ma J."/>
        </authorList>
    </citation>
    <scope>NUCLEOTIDE SEQUENCE [LARGE SCALE GENOMIC DNA]</scope>
    <source>
        <strain evidence="2">CCM 8979</strain>
    </source>
</reference>
<protein>
    <submittedName>
        <fullName evidence="1">Uncharacterized protein</fullName>
    </submittedName>
</protein>
<keyword evidence="2" id="KW-1185">Reference proteome</keyword>